<dbReference type="CDD" id="cd07062">
    <property type="entry name" value="Peptidase_S66_mccF_like"/>
    <property type="match status" value="1"/>
</dbReference>
<gene>
    <name evidence="5" type="ORF">OL497_15350</name>
</gene>
<dbReference type="Pfam" id="PF02016">
    <property type="entry name" value="Peptidase_S66"/>
    <property type="match status" value="1"/>
</dbReference>
<dbReference type="Pfam" id="PF17676">
    <property type="entry name" value="Peptidase_S66C"/>
    <property type="match status" value="1"/>
</dbReference>
<evidence type="ECO:0000256" key="1">
    <source>
        <dbReference type="ARBA" id="ARBA00010233"/>
    </source>
</evidence>
<evidence type="ECO:0000313" key="5">
    <source>
        <dbReference type="EMBL" id="MCW3485285.1"/>
    </source>
</evidence>
<dbReference type="SUPFAM" id="SSF52317">
    <property type="entry name" value="Class I glutamine amidotransferase-like"/>
    <property type="match status" value="1"/>
</dbReference>
<dbReference type="PANTHER" id="PTHR30237:SF4">
    <property type="entry name" value="LD-CARBOXYPEPTIDASE C-TERMINAL DOMAIN-CONTAINING PROTEIN"/>
    <property type="match status" value="1"/>
</dbReference>
<dbReference type="PIRSF" id="PIRSF028757">
    <property type="entry name" value="LD-carboxypeptidase"/>
    <property type="match status" value="1"/>
</dbReference>
<name>A0ABT3IMU4_9BACT</name>
<feature type="domain" description="LD-carboxypeptidase C-terminal" evidence="4">
    <location>
        <begin position="211"/>
        <end position="330"/>
    </location>
</feature>
<dbReference type="InterPro" id="IPR027461">
    <property type="entry name" value="Carboxypeptidase_A_C_sf"/>
</dbReference>
<dbReference type="PANTHER" id="PTHR30237">
    <property type="entry name" value="MURAMOYLTETRAPEPTIDE CARBOXYPEPTIDASE"/>
    <property type="match status" value="1"/>
</dbReference>
<sequence>MQQLIKPTVLKKGDKVATISLSWGAAGELPHRYERGKKQLEEVFGLEVVATKHALKSAEWLYHHPQARAADLMEAFADPSIKAIITNIGGEDSIRTLPYIDLRIIQENPKIFLGFSDSTITHFACLKAGLTSFYGTSLLVGFAENGGMHDYQIADLKNTLFSTQPVGQIMPHQNGWTSERLEWFDPSLSDVKRKMIPSAGWRFLQGNRKVRGRLIGGCFDVLESLKGTAYWPAKEMWRDCILFGETSEDMIDPLYFRYWLRNYAAQGILQEIQGLIIGRPYDNEHEEAYNTEILKIMAEEGLTDLPIITAMDFGHTCPTFTLPFGVMAEIDCVEQSFSIIESGVSK</sequence>
<dbReference type="Gene3D" id="3.50.30.60">
    <property type="entry name" value="LD-carboxypeptidase A C-terminal domain-like"/>
    <property type="match status" value="1"/>
</dbReference>
<dbReference type="InterPro" id="IPR027478">
    <property type="entry name" value="LdcA_N"/>
</dbReference>
<dbReference type="SUPFAM" id="SSF141986">
    <property type="entry name" value="LD-carboxypeptidase A C-terminal domain-like"/>
    <property type="match status" value="1"/>
</dbReference>
<keyword evidence="6" id="KW-1185">Reference proteome</keyword>
<accession>A0ABT3IMU4</accession>
<dbReference type="Proteomes" id="UP001207742">
    <property type="component" value="Unassembled WGS sequence"/>
</dbReference>
<dbReference type="Gene3D" id="3.40.50.10740">
    <property type="entry name" value="Class I glutamine amidotransferase-like"/>
    <property type="match status" value="1"/>
</dbReference>
<dbReference type="EMBL" id="JAPDNS010000001">
    <property type="protein sequence ID" value="MCW3485285.1"/>
    <property type="molecule type" value="Genomic_DNA"/>
</dbReference>
<dbReference type="InterPro" id="IPR029062">
    <property type="entry name" value="Class_I_gatase-like"/>
</dbReference>
<comment type="caution">
    <text evidence="5">The sequence shown here is derived from an EMBL/GenBank/DDBJ whole genome shotgun (WGS) entry which is preliminary data.</text>
</comment>
<organism evidence="5 6">
    <name type="scientific">Chitinophaga nivalis</name>
    <dbReference type="NCBI Taxonomy" id="2991709"/>
    <lineage>
        <taxon>Bacteria</taxon>
        <taxon>Pseudomonadati</taxon>
        <taxon>Bacteroidota</taxon>
        <taxon>Chitinophagia</taxon>
        <taxon>Chitinophagales</taxon>
        <taxon>Chitinophagaceae</taxon>
        <taxon>Chitinophaga</taxon>
    </lineage>
</organism>
<comment type="similarity">
    <text evidence="1">Belongs to the peptidase S66 family.</text>
</comment>
<evidence type="ECO:0000313" key="6">
    <source>
        <dbReference type="Proteomes" id="UP001207742"/>
    </source>
</evidence>
<feature type="domain" description="LD-carboxypeptidase N-terminal" evidence="3">
    <location>
        <begin position="16"/>
        <end position="135"/>
    </location>
</feature>
<evidence type="ECO:0000259" key="3">
    <source>
        <dbReference type="Pfam" id="PF02016"/>
    </source>
</evidence>
<evidence type="ECO:0000256" key="2">
    <source>
        <dbReference type="ARBA" id="ARBA00022801"/>
    </source>
</evidence>
<dbReference type="InterPro" id="IPR003507">
    <property type="entry name" value="S66_fam"/>
</dbReference>
<reference evidence="5 6" key="1">
    <citation type="submission" date="2022-10" db="EMBL/GenBank/DDBJ databases">
        <title>Chitinophaga nivalis PC15 sp. nov., isolated from Pyeongchang county, South Korea.</title>
        <authorList>
            <person name="Trinh H.N."/>
        </authorList>
    </citation>
    <scope>NUCLEOTIDE SEQUENCE [LARGE SCALE GENOMIC DNA]</scope>
    <source>
        <strain evidence="5 6">PC14</strain>
    </source>
</reference>
<dbReference type="RefSeq" id="WP_264731503.1">
    <property type="nucleotide sequence ID" value="NZ_JAPDNR010000001.1"/>
</dbReference>
<keyword evidence="2" id="KW-0378">Hydrolase</keyword>
<proteinExistence type="inferred from homology"/>
<protein>
    <submittedName>
        <fullName evidence="5">LD-carboxypeptidase</fullName>
    </submittedName>
</protein>
<dbReference type="InterPro" id="IPR040449">
    <property type="entry name" value="Peptidase_S66_N"/>
</dbReference>
<dbReference type="InterPro" id="IPR040921">
    <property type="entry name" value="Peptidase_S66C"/>
</dbReference>
<evidence type="ECO:0000259" key="4">
    <source>
        <dbReference type="Pfam" id="PF17676"/>
    </source>
</evidence>